<dbReference type="EMBL" id="BDMD01000090">
    <property type="protein sequence ID" value="GBF09727.1"/>
    <property type="molecule type" value="Genomic_DNA"/>
</dbReference>
<reference evidence="1 2" key="1">
    <citation type="submission" date="2017-02" db="EMBL/GenBank/DDBJ databases">
        <title>isolation and characterization of a novel temperate virus Aeropyrum globular virus 1 infecting hyperthermophilic archaeon Aeropyrum.</title>
        <authorList>
            <person name="Yumiya M."/>
            <person name="Yoshida T."/>
            <person name="Sako Y."/>
        </authorList>
    </citation>
    <scope>NUCLEOTIDE SEQUENCE [LARGE SCALE GENOMIC DNA]</scope>
    <source>
        <strain evidence="1 2">YK1-12-2013</strain>
    </source>
</reference>
<dbReference type="AlphaFoldDB" id="A0A401HBD7"/>
<keyword evidence="1" id="KW-0808">Transferase</keyword>
<evidence type="ECO:0000313" key="1">
    <source>
        <dbReference type="EMBL" id="GBF09727.1"/>
    </source>
</evidence>
<dbReference type="SUPFAM" id="SSF53448">
    <property type="entry name" value="Nucleotide-diphospho-sugar transferases"/>
    <property type="match status" value="1"/>
</dbReference>
<gene>
    <name evidence="1" type="ORF">apy_14520</name>
</gene>
<comment type="caution">
    <text evidence="1">The sequence shown here is derived from an EMBL/GenBank/DDBJ whole genome shotgun (WGS) entry which is preliminary data.</text>
</comment>
<name>A0A401HBD7_AERPX</name>
<dbReference type="InterPro" id="IPR029044">
    <property type="entry name" value="Nucleotide-diphossugar_trans"/>
</dbReference>
<evidence type="ECO:0000313" key="2">
    <source>
        <dbReference type="Proteomes" id="UP000291213"/>
    </source>
</evidence>
<dbReference type="Proteomes" id="UP000291213">
    <property type="component" value="Unassembled WGS sequence"/>
</dbReference>
<proteinExistence type="predicted"/>
<dbReference type="GO" id="GO:0016740">
    <property type="term" value="F:transferase activity"/>
    <property type="evidence" value="ECO:0007669"/>
    <property type="project" value="UniProtKB-KW"/>
</dbReference>
<organism evidence="1 2">
    <name type="scientific">Aeropyrum pernix</name>
    <dbReference type="NCBI Taxonomy" id="56636"/>
    <lineage>
        <taxon>Archaea</taxon>
        <taxon>Thermoproteota</taxon>
        <taxon>Thermoprotei</taxon>
        <taxon>Desulfurococcales</taxon>
        <taxon>Desulfurococcaceae</taxon>
        <taxon>Aeropyrum</taxon>
    </lineage>
</organism>
<protein>
    <submittedName>
        <fullName evidence="1">Glycosyltransferase</fullName>
    </submittedName>
</protein>
<accession>A0A401HBD7</accession>
<sequence length="159" mass="18909">MSNSWWARVRDFERSFYTGTPIESPRFFRRDLTLQVGGFDEDVVFYEEATLPLKFEKLGYAVRARITSQILHHEEDLSLAKILRKRYYYAKTARKYLEKYRRTHRDNVGIQVSPLQRYKLFLANKRFWSNPRLAVGVVTLKTLEYLASVLGYLTATERK</sequence>